<organism evidence="1 2">
    <name type="scientific">Saprospira grandis (strain Lewin)</name>
    <dbReference type="NCBI Taxonomy" id="984262"/>
    <lineage>
        <taxon>Bacteria</taxon>
        <taxon>Pseudomonadati</taxon>
        <taxon>Bacteroidota</taxon>
        <taxon>Saprospiria</taxon>
        <taxon>Saprospirales</taxon>
        <taxon>Saprospiraceae</taxon>
        <taxon>Saprospira</taxon>
    </lineage>
</organism>
<dbReference type="Proteomes" id="UP000007519">
    <property type="component" value="Chromosome"/>
</dbReference>
<keyword evidence="2" id="KW-1185">Reference proteome</keyword>
<dbReference type="KEGG" id="sgn:SGRA_1568"/>
<reference evidence="1 2" key="1">
    <citation type="journal article" date="2012" name="Stand. Genomic Sci.">
        <title>Complete genome sequencing and analysis of Saprospira grandis str. Lewin, a predatory marine bacterium.</title>
        <authorList>
            <person name="Saw J.H."/>
            <person name="Yuryev A."/>
            <person name="Kanbe M."/>
            <person name="Hou S."/>
            <person name="Young A.G."/>
            <person name="Aizawa S."/>
            <person name="Alam M."/>
        </authorList>
    </citation>
    <scope>NUCLEOTIDE SEQUENCE [LARGE SCALE GENOMIC DNA]</scope>
    <source>
        <strain evidence="1 2">Lewin</strain>
    </source>
</reference>
<dbReference type="EMBL" id="CP002831">
    <property type="protein sequence ID" value="AFC24303.1"/>
    <property type="molecule type" value="Genomic_DNA"/>
</dbReference>
<sequence>MLNLINDKAQQNFDQKASYFYKTGLLSFFCRYFGRAVIFIAN</sequence>
<dbReference type="HOGENOM" id="CLU_3257667_0_0_10"/>
<accession>H6L9U0</accession>
<protein>
    <submittedName>
        <fullName evidence="1">Uncharacterized protein</fullName>
    </submittedName>
</protein>
<evidence type="ECO:0000313" key="1">
    <source>
        <dbReference type="EMBL" id="AFC24303.1"/>
    </source>
</evidence>
<dbReference type="STRING" id="984262.SGRA_1568"/>
<proteinExistence type="predicted"/>
<evidence type="ECO:0000313" key="2">
    <source>
        <dbReference type="Proteomes" id="UP000007519"/>
    </source>
</evidence>
<dbReference type="AlphaFoldDB" id="H6L9U0"/>
<name>H6L9U0_SAPGL</name>
<gene>
    <name evidence="1" type="ordered locus">SGRA_1568</name>
</gene>